<dbReference type="InterPro" id="IPR023796">
    <property type="entry name" value="Serpin_dom"/>
</dbReference>
<comment type="similarity">
    <text evidence="1">Belongs to the serpin family.</text>
</comment>
<evidence type="ECO:0000256" key="2">
    <source>
        <dbReference type="SAM" id="MobiDB-lite"/>
    </source>
</evidence>
<dbReference type="GO" id="GO:0005615">
    <property type="term" value="C:extracellular space"/>
    <property type="evidence" value="ECO:0007669"/>
    <property type="project" value="InterPro"/>
</dbReference>
<dbReference type="InterPro" id="IPR000215">
    <property type="entry name" value="Serpin_fam"/>
</dbReference>
<reference evidence="4 5" key="1">
    <citation type="journal article" date="2019" name="Sci. Rep.">
        <title>A high-quality genome of Eragrostis curvula grass provides insights into Poaceae evolution and supports new strategies to enhance forage quality.</title>
        <authorList>
            <person name="Carballo J."/>
            <person name="Santos B.A.C.M."/>
            <person name="Zappacosta D."/>
            <person name="Garbus I."/>
            <person name="Selva J.P."/>
            <person name="Gallo C.A."/>
            <person name="Diaz A."/>
            <person name="Albertini E."/>
            <person name="Caccamo M."/>
            <person name="Echenique V."/>
        </authorList>
    </citation>
    <scope>NUCLEOTIDE SEQUENCE [LARGE SCALE GENOMIC DNA]</scope>
    <source>
        <strain evidence="5">cv. Victoria</strain>
        <tissue evidence="4">Leaf</tissue>
    </source>
</reference>
<dbReference type="AlphaFoldDB" id="A0A5J9U517"/>
<dbReference type="Gramene" id="TVU18654">
    <property type="protein sequence ID" value="TVU18654"/>
    <property type="gene ID" value="EJB05_34764"/>
</dbReference>
<evidence type="ECO:0000313" key="5">
    <source>
        <dbReference type="Proteomes" id="UP000324897"/>
    </source>
</evidence>
<dbReference type="PANTHER" id="PTHR11461:SF379">
    <property type="entry name" value="SERPIN DOMAIN-CONTAINING PROTEIN"/>
    <property type="match status" value="1"/>
</dbReference>
<dbReference type="InterPro" id="IPR042178">
    <property type="entry name" value="Serpin_sf_1"/>
</dbReference>
<comment type="caution">
    <text evidence="4">The sequence shown here is derived from an EMBL/GenBank/DDBJ whole genome shotgun (WGS) entry which is preliminary data.</text>
</comment>
<sequence>MTCPWDCFHHLPRAPRASHPASGPLDPLALPFAFRQGSALRFAQERCSIKSPSAPAAANGPQARRQHTDVSSCASKSAGLHVQAIAEDDAGVTVIHRPSTSKKFLALLSSICHGLALSNSLFELAFVYFFAKTQRRMARCKNTMSTHMAEVAREEINNWVSKATKELITSILPEGSVHPLTRLVLTNAIYFKGTWKEKFNKKCTQVRPFYRLDGSDVRVPFMSSLGDKIVDE</sequence>
<dbReference type="GO" id="GO:0004867">
    <property type="term" value="F:serine-type endopeptidase inhibitor activity"/>
    <property type="evidence" value="ECO:0007669"/>
    <property type="project" value="InterPro"/>
</dbReference>
<accession>A0A5J9U517</accession>
<dbReference type="OrthoDB" id="1063785at2759"/>
<evidence type="ECO:0000313" key="4">
    <source>
        <dbReference type="EMBL" id="TVU18654.1"/>
    </source>
</evidence>
<dbReference type="InterPro" id="IPR036186">
    <property type="entry name" value="Serpin_sf"/>
</dbReference>
<keyword evidence="5" id="KW-1185">Reference proteome</keyword>
<dbReference type="EMBL" id="RWGY01000029">
    <property type="protein sequence ID" value="TVU18654.1"/>
    <property type="molecule type" value="Genomic_DNA"/>
</dbReference>
<evidence type="ECO:0000256" key="1">
    <source>
        <dbReference type="ARBA" id="ARBA00009500"/>
    </source>
</evidence>
<organism evidence="4 5">
    <name type="scientific">Eragrostis curvula</name>
    <name type="common">weeping love grass</name>
    <dbReference type="NCBI Taxonomy" id="38414"/>
    <lineage>
        <taxon>Eukaryota</taxon>
        <taxon>Viridiplantae</taxon>
        <taxon>Streptophyta</taxon>
        <taxon>Embryophyta</taxon>
        <taxon>Tracheophyta</taxon>
        <taxon>Spermatophyta</taxon>
        <taxon>Magnoliopsida</taxon>
        <taxon>Liliopsida</taxon>
        <taxon>Poales</taxon>
        <taxon>Poaceae</taxon>
        <taxon>PACMAD clade</taxon>
        <taxon>Chloridoideae</taxon>
        <taxon>Eragrostideae</taxon>
        <taxon>Eragrostidinae</taxon>
        <taxon>Eragrostis</taxon>
    </lineage>
</organism>
<evidence type="ECO:0000259" key="3">
    <source>
        <dbReference type="Pfam" id="PF00079"/>
    </source>
</evidence>
<dbReference type="PANTHER" id="PTHR11461">
    <property type="entry name" value="SERINE PROTEASE INHIBITOR, SERPIN"/>
    <property type="match status" value="1"/>
</dbReference>
<feature type="region of interest" description="Disordered" evidence="2">
    <location>
        <begin position="51"/>
        <end position="70"/>
    </location>
</feature>
<protein>
    <recommendedName>
        <fullName evidence="3">Serpin domain-containing protein</fullName>
    </recommendedName>
</protein>
<name>A0A5J9U517_9POAL</name>
<dbReference type="Gene3D" id="3.30.497.10">
    <property type="entry name" value="Antithrombin, subunit I, domain 2"/>
    <property type="match status" value="1"/>
</dbReference>
<feature type="domain" description="Serpin" evidence="3">
    <location>
        <begin position="115"/>
        <end position="225"/>
    </location>
</feature>
<dbReference type="SUPFAM" id="SSF56574">
    <property type="entry name" value="Serpins"/>
    <property type="match status" value="1"/>
</dbReference>
<dbReference type="Pfam" id="PF00079">
    <property type="entry name" value="Serpin"/>
    <property type="match status" value="1"/>
</dbReference>
<dbReference type="Gene3D" id="2.30.39.10">
    <property type="entry name" value="Alpha-1-antitrypsin, domain 1"/>
    <property type="match status" value="1"/>
</dbReference>
<dbReference type="Proteomes" id="UP000324897">
    <property type="component" value="Chromosome 7"/>
</dbReference>
<proteinExistence type="inferred from homology"/>
<gene>
    <name evidence="4" type="ORF">EJB05_34764</name>
</gene>
<dbReference type="InterPro" id="IPR042185">
    <property type="entry name" value="Serpin_sf_2"/>
</dbReference>